<dbReference type="SUPFAM" id="SSF48452">
    <property type="entry name" value="TPR-like"/>
    <property type="match status" value="1"/>
</dbReference>
<gene>
    <name evidence="3" type="ORF">UA74_28545</name>
</gene>
<dbReference type="InterPro" id="IPR019734">
    <property type="entry name" value="TPR_rpt"/>
</dbReference>
<dbReference type="InterPro" id="IPR024983">
    <property type="entry name" value="CHAT_dom"/>
</dbReference>
<dbReference type="InterPro" id="IPR011990">
    <property type="entry name" value="TPR-like_helical_dom_sf"/>
</dbReference>
<sequence>MQTVTGHDNQVRLLRRAEGLRTAAASAASAYRPAEASRLLRHALRLLDSGEAKGRLDENLTVAFNRLRIRLLVSLAYSQDATRSNRHGLSILRSAQSLIKALPDAGQRALFQAIVDIQHGSMLSQAGQNELAIDRLDQAVTLLEQTESADLEEVSLLPRALLNRALAFIRAEDPKSAVRDLERCLALAEASGLPLIIAKAQHNLGALSLRMGSIPESIRYYEQANLSYSNVAPNLLPHIQMDQAEALLAGGLAEEAAKYLDEALPVLAHGRVRQNLGEAESFRAIAALLLGDSTTARRLAASAERRMLRRGNLSWARMAALTRLRADTATAFRTGQVSAGLHRRALRLADRLTELKLTDESGVARSLAVRAALRLGRLDVAAAELARVPRPRQITPIDHRMLLRLSRAELAVMQGDRRRALAQARAGLAELGRIRDRMGGLDLVSGTAVHGRELGELAIRLVLDPTRGRVDAGRLFSWLERTRAQVYRYQPQPPIADPVLAERVDDYRVLSKELQQARLDGRNPGELATRHAALQREITRLGWQSNLWGSPTPIATLADVARHLGDRALVSFAVSDGNAVAVVIVEGRARLVRLGPAVEIMAAARELHADLDALAPDHLSGPLVAVIAGSARRRAERLDEKLLSPLVGLLQHRELIIIPTGALYAVAWGTLPSMHGRSLTVAPSATAWLTADQRAEHGPDHVPPGRAASEVPKDHVTETTAGHAAGPSAGRAVDQSWQAAPGSRNGRADGTRGGGTDDGHVVLISGPDLLGAVGEVAGLRTHHPDARVLAGRQATVGAVLEALDGARLAHVAAHGAHESENAMFSRLELTDGSLFAHETARLRRAPERVVLAACELALNRIRPGDEALGFAGALLASGSRTVIAATSKVGDQAAADTMAEFHGLLVQGRPPAAALAEAVAREPLRRPFVCLGSGT</sequence>
<protein>
    <submittedName>
        <fullName evidence="3">CHAT domain</fullName>
    </submittedName>
</protein>
<accession>A0AAC9PUY1</accession>
<dbReference type="SMART" id="SM00028">
    <property type="entry name" value="TPR"/>
    <property type="match status" value="2"/>
</dbReference>
<feature type="region of interest" description="Disordered" evidence="1">
    <location>
        <begin position="694"/>
        <end position="713"/>
    </location>
</feature>
<dbReference type="AlphaFoldDB" id="A0AAC9PUY1"/>
<evidence type="ECO:0000259" key="2">
    <source>
        <dbReference type="Pfam" id="PF12770"/>
    </source>
</evidence>
<feature type="domain" description="CHAT" evidence="2">
    <location>
        <begin position="633"/>
        <end position="919"/>
    </location>
</feature>
<dbReference type="Proteomes" id="UP000185511">
    <property type="component" value="Chromosome"/>
</dbReference>
<keyword evidence="4" id="KW-1185">Reference proteome</keyword>
<proteinExistence type="predicted"/>
<name>A0AAC9PUY1_9PSEU</name>
<evidence type="ECO:0000313" key="3">
    <source>
        <dbReference type="EMBL" id="APU17708.1"/>
    </source>
</evidence>
<dbReference type="Gene3D" id="1.25.40.10">
    <property type="entry name" value="Tetratricopeptide repeat domain"/>
    <property type="match status" value="1"/>
</dbReference>
<feature type="compositionally biased region" description="Basic and acidic residues" evidence="1">
    <location>
        <begin position="746"/>
        <end position="757"/>
    </location>
</feature>
<evidence type="ECO:0000256" key="1">
    <source>
        <dbReference type="SAM" id="MobiDB-lite"/>
    </source>
</evidence>
<organism evidence="3 4">
    <name type="scientific">Actinoalloteichus fjordicus</name>
    <dbReference type="NCBI Taxonomy" id="1612552"/>
    <lineage>
        <taxon>Bacteria</taxon>
        <taxon>Bacillati</taxon>
        <taxon>Actinomycetota</taxon>
        <taxon>Actinomycetes</taxon>
        <taxon>Pseudonocardiales</taxon>
        <taxon>Pseudonocardiaceae</taxon>
        <taxon>Actinoalloteichus</taxon>
    </lineage>
</organism>
<reference evidence="4" key="1">
    <citation type="submission" date="2016-06" db="EMBL/GenBank/DDBJ databases">
        <title>Complete genome sequence of Actinoalloteichus fjordicus DSM 46855 (=ADI127-17), type strain of the new species Actinoalloteichus fjordicus.</title>
        <authorList>
            <person name="Ruckert C."/>
            <person name="Nouioui I."/>
            <person name="Willmese J."/>
            <person name="van Wezel G."/>
            <person name="Klenk H.-P."/>
            <person name="Kalinowski J."/>
            <person name="Zotchev S.B."/>
        </authorList>
    </citation>
    <scope>NUCLEOTIDE SEQUENCE [LARGE SCALE GENOMIC DNA]</scope>
    <source>
        <strain evidence="4">ADI127-7</strain>
    </source>
</reference>
<evidence type="ECO:0000313" key="4">
    <source>
        <dbReference type="Proteomes" id="UP000185511"/>
    </source>
</evidence>
<dbReference type="PANTHER" id="PTHR10098">
    <property type="entry name" value="RAPSYN-RELATED"/>
    <property type="match status" value="1"/>
</dbReference>
<dbReference type="EMBL" id="CP016076">
    <property type="protein sequence ID" value="APU17708.1"/>
    <property type="molecule type" value="Genomic_DNA"/>
</dbReference>
<dbReference type="KEGG" id="acad:UA74_28545"/>
<dbReference type="RefSeq" id="WP_083683767.1">
    <property type="nucleotide sequence ID" value="NZ_CP016076.1"/>
</dbReference>
<dbReference type="Pfam" id="PF12770">
    <property type="entry name" value="CHAT"/>
    <property type="match status" value="1"/>
</dbReference>
<feature type="region of interest" description="Disordered" evidence="1">
    <location>
        <begin position="720"/>
        <end position="757"/>
    </location>
</feature>